<dbReference type="AlphaFoldDB" id="A0A6A7Y240"/>
<dbReference type="Gene3D" id="3.40.190.10">
    <property type="entry name" value="Periplasmic binding protein-like II"/>
    <property type="match status" value="2"/>
</dbReference>
<organism evidence="1 2">
    <name type="scientific">Segnochrobactrum spirostomi</name>
    <dbReference type="NCBI Taxonomy" id="2608987"/>
    <lineage>
        <taxon>Bacteria</taxon>
        <taxon>Pseudomonadati</taxon>
        <taxon>Pseudomonadota</taxon>
        <taxon>Alphaproteobacteria</taxon>
        <taxon>Hyphomicrobiales</taxon>
        <taxon>Segnochrobactraceae</taxon>
        <taxon>Segnochrobactrum</taxon>
    </lineage>
</organism>
<gene>
    <name evidence="1" type="ORF">F0357_07055</name>
</gene>
<sequence length="246" mass="27513">MGYKFLIDTNLPIDTKDREVATVLRDFDISVEGSTDLPSIGRKIAAHEPDLAFIPSADYHRFLQRGDWHYRGLVIPTSKFTGLTDMPSVLVVRQDDPATGLIDLKGTTYGYINKSCTSSYFPPAVMLTAKGIPFAGFLDMRPVRAWQGQIDAVINGEVRSTMVPEDVWRTNPANAATTKIIDRYDHGKPAIVVARHDLDPVLRAALTEALVRWVPPWSSIYGCFKPFLYADVHYFFHELNELPAGT</sequence>
<dbReference type="Pfam" id="PF12974">
    <property type="entry name" value="Phosphonate-bd"/>
    <property type="match status" value="1"/>
</dbReference>
<proteinExistence type="predicted"/>
<name>A0A6A7Y240_9HYPH</name>
<comment type="caution">
    <text evidence="1">The sequence shown here is derived from an EMBL/GenBank/DDBJ whole genome shotgun (WGS) entry which is preliminary data.</text>
</comment>
<dbReference type="Proteomes" id="UP000332515">
    <property type="component" value="Unassembled WGS sequence"/>
</dbReference>
<protein>
    <submittedName>
        <fullName evidence="1">Phosphate/phosphite/phosphonate ABC transporter substrate-binding protein</fullName>
    </submittedName>
</protein>
<evidence type="ECO:0000313" key="2">
    <source>
        <dbReference type="Proteomes" id="UP000332515"/>
    </source>
</evidence>
<dbReference type="SUPFAM" id="SSF53850">
    <property type="entry name" value="Periplasmic binding protein-like II"/>
    <property type="match status" value="1"/>
</dbReference>
<keyword evidence="2" id="KW-1185">Reference proteome</keyword>
<evidence type="ECO:0000313" key="1">
    <source>
        <dbReference type="EMBL" id="MQT12428.1"/>
    </source>
</evidence>
<dbReference type="EMBL" id="VWNA01000001">
    <property type="protein sequence ID" value="MQT12428.1"/>
    <property type="molecule type" value="Genomic_DNA"/>
</dbReference>
<dbReference type="RefSeq" id="WP_153479694.1">
    <property type="nucleotide sequence ID" value="NZ_VWNA01000001.1"/>
</dbReference>
<reference evidence="1 2" key="1">
    <citation type="submission" date="2019-09" db="EMBL/GenBank/DDBJ databases">
        <title>Segnochrobactrum spirostomi gen. nov., sp. nov., isolated from the ciliate Spirostomum cf. yagiui and description of a novel family, Segnochrobactraceae fam. nov. within the order Rhizobiales of the class Alphaproteobacteria.</title>
        <authorList>
            <person name="Akter S."/>
            <person name="Shazib S.U.A."/>
            <person name="Shin M.K."/>
        </authorList>
    </citation>
    <scope>NUCLEOTIDE SEQUENCE [LARGE SCALE GENOMIC DNA]</scope>
    <source>
        <strain evidence="1 2">Sp-1</strain>
    </source>
</reference>
<accession>A0A6A7Y240</accession>